<dbReference type="Gene3D" id="3.10.129.10">
    <property type="entry name" value="Hotdog Thioesterase"/>
    <property type="match status" value="1"/>
</dbReference>
<keyword evidence="1" id="KW-0378">Hydrolase</keyword>
<accession>S7TF84</accession>
<dbReference type="NCBIfam" id="TIGR00369">
    <property type="entry name" value="unchar_dom_1"/>
    <property type="match status" value="1"/>
</dbReference>
<protein>
    <submittedName>
        <fullName evidence="3">Phenylacetic acid degradation-related protein</fullName>
    </submittedName>
</protein>
<dbReference type="AlphaFoldDB" id="S7TF84"/>
<dbReference type="PATRIC" id="fig|1121405.3.peg.3277"/>
<dbReference type="InterPro" id="IPR003736">
    <property type="entry name" value="PAAI_dom"/>
</dbReference>
<comment type="caution">
    <text evidence="3">The sequence shown here is derived from an EMBL/GenBank/DDBJ whole genome shotgun (WGS) entry which is preliminary data.</text>
</comment>
<evidence type="ECO:0000313" key="3">
    <source>
        <dbReference type="EMBL" id="EPR35867.1"/>
    </source>
</evidence>
<dbReference type="InterPro" id="IPR052723">
    <property type="entry name" value="Acyl-CoA_thioesterase_PaaI"/>
</dbReference>
<dbReference type="RefSeq" id="WP_020877683.1">
    <property type="nucleotide sequence ID" value="NZ_ATHJ01000105.1"/>
</dbReference>
<organism evidence="3 4">
    <name type="scientific">Desulfococcus multivorans DSM 2059</name>
    <dbReference type="NCBI Taxonomy" id="1121405"/>
    <lineage>
        <taxon>Bacteria</taxon>
        <taxon>Pseudomonadati</taxon>
        <taxon>Thermodesulfobacteriota</taxon>
        <taxon>Desulfobacteria</taxon>
        <taxon>Desulfobacterales</taxon>
        <taxon>Desulfococcaceae</taxon>
        <taxon>Desulfococcus</taxon>
    </lineage>
</organism>
<dbReference type="EMBL" id="ATHJ01000105">
    <property type="protein sequence ID" value="EPR35867.1"/>
    <property type="molecule type" value="Genomic_DNA"/>
</dbReference>
<sequence>MDDRTEAINDYIRQDPFARFLGADVEIPKPGHARVTLTVTDDMLNFHGSTHGGLIFAMGDMAFAAASNSHGRTAVALNVAINFLRATTSGDRLVAEAVEESESGPVALYDITVRNDRTGAIVARSQNLVYRKKEWFVPDTAGQTP</sequence>
<evidence type="ECO:0000256" key="1">
    <source>
        <dbReference type="ARBA" id="ARBA00022801"/>
    </source>
</evidence>
<gene>
    <name evidence="3" type="ORF">dsmv_0572</name>
</gene>
<evidence type="ECO:0000259" key="2">
    <source>
        <dbReference type="Pfam" id="PF03061"/>
    </source>
</evidence>
<proteinExistence type="predicted"/>
<name>S7TF84_DESML</name>
<dbReference type="GO" id="GO:0016289">
    <property type="term" value="F:acyl-CoA hydrolase activity"/>
    <property type="evidence" value="ECO:0007669"/>
    <property type="project" value="UniProtKB-ARBA"/>
</dbReference>
<dbReference type="InterPro" id="IPR006683">
    <property type="entry name" value="Thioestr_dom"/>
</dbReference>
<feature type="domain" description="Thioesterase" evidence="2">
    <location>
        <begin position="47"/>
        <end position="118"/>
    </location>
</feature>
<dbReference type="PANTHER" id="PTHR42856">
    <property type="entry name" value="ACYL-COENZYME A THIOESTERASE PAAI"/>
    <property type="match status" value="1"/>
</dbReference>
<dbReference type="PANTHER" id="PTHR42856:SF1">
    <property type="entry name" value="ACYL-COENZYME A THIOESTERASE PAAI"/>
    <property type="match status" value="1"/>
</dbReference>
<dbReference type="STRING" id="897.B2D07_15510"/>
<dbReference type="CDD" id="cd03443">
    <property type="entry name" value="PaaI_thioesterase"/>
    <property type="match status" value="1"/>
</dbReference>
<dbReference type="Pfam" id="PF03061">
    <property type="entry name" value="4HBT"/>
    <property type="match status" value="1"/>
</dbReference>
<reference evidence="3 4" key="1">
    <citation type="journal article" date="2013" name="Genome Announc.">
        <title>Draft genome sequences for three mercury-methylating, sulfate-reducing bacteria.</title>
        <authorList>
            <person name="Brown S.D."/>
            <person name="Hurt R.A.Jr."/>
            <person name="Gilmour C.C."/>
            <person name="Elias D.A."/>
        </authorList>
    </citation>
    <scope>NUCLEOTIDE SEQUENCE [LARGE SCALE GENOMIC DNA]</scope>
    <source>
        <strain evidence="3 4">DSM 2059</strain>
    </source>
</reference>
<keyword evidence="4" id="KW-1185">Reference proteome</keyword>
<dbReference type="Proteomes" id="UP000014977">
    <property type="component" value="Unassembled WGS sequence"/>
</dbReference>
<dbReference type="eggNOG" id="COG2050">
    <property type="taxonomic scope" value="Bacteria"/>
</dbReference>
<evidence type="ECO:0000313" key="4">
    <source>
        <dbReference type="Proteomes" id="UP000014977"/>
    </source>
</evidence>
<dbReference type="InterPro" id="IPR029069">
    <property type="entry name" value="HotDog_dom_sf"/>
</dbReference>
<dbReference type="SUPFAM" id="SSF54637">
    <property type="entry name" value="Thioesterase/thiol ester dehydrase-isomerase"/>
    <property type="match status" value="1"/>
</dbReference>